<feature type="non-terminal residue" evidence="9">
    <location>
        <position position="1"/>
    </location>
</feature>
<dbReference type="GO" id="GO:0000776">
    <property type="term" value="C:kinetochore"/>
    <property type="evidence" value="ECO:0007669"/>
    <property type="project" value="UniProtKB-KW"/>
</dbReference>
<gene>
    <name evidence="9" type="ORF">M501DRAFT_924593</name>
</gene>
<dbReference type="PANTHER" id="PTHR48122:SF1">
    <property type="entry name" value="CENTROMERE PROTEIN H"/>
    <property type="match status" value="1"/>
</dbReference>
<feature type="domain" description="Centromere protein H C-terminal" evidence="8">
    <location>
        <begin position="1"/>
        <end position="157"/>
    </location>
</feature>
<dbReference type="EMBL" id="MU006089">
    <property type="protein sequence ID" value="KAF2843421.1"/>
    <property type="molecule type" value="Genomic_DNA"/>
</dbReference>
<comment type="caution">
    <text evidence="9">The sequence shown here is derived from an EMBL/GenBank/DDBJ whole genome shotgun (WGS) entry which is preliminary data.</text>
</comment>
<proteinExistence type="inferred from homology"/>
<name>A0A9P4SI72_9PEZI</name>
<dbReference type="GO" id="GO:0043515">
    <property type="term" value="F:kinetochore binding"/>
    <property type="evidence" value="ECO:0007669"/>
    <property type="project" value="TreeGrafter"/>
</dbReference>
<comment type="similarity">
    <text evidence="7">Belongs to the CENP-H/MCM16 family.</text>
</comment>
<reference evidence="9" key="1">
    <citation type="journal article" date="2020" name="Stud. Mycol.">
        <title>101 Dothideomycetes genomes: a test case for predicting lifestyles and emergence of pathogens.</title>
        <authorList>
            <person name="Haridas S."/>
            <person name="Albert R."/>
            <person name="Binder M."/>
            <person name="Bloem J."/>
            <person name="Labutti K."/>
            <person name="Salamov A."/>
            <person name="Andreopoulos B."/>
            <person name="Baker S."/>
            <person name="Barry K."/>
            <person name="Bills G."/>
            <person name="Bluhm B."/>
            <person name="Cannon C."/>
            <person name="Castanera R."/>
            <person name="Culley D."/>
            <person name="Daum C."/>
            <person name="Ezra D."/>
            <person name="Gonzalez J."/>
            <person name="Henrissat B."/>
            <person name="Kuo A."/>
            <person name="Liang C."/>
            <person name="Lipzen A."/>
            <person name="Lutzoni F."/>
            <person name="Magnuson J."/>
            <person name="Mondo S."/>
            <person name="Nolan M."/>
            <person name="Ohm R."/>
            <person name="Pangilinan J."/>
            <person name="Park H.-J."/>
            <person name="Ramirez L."/>
            <person name="Alfaro M."/>
            <person name="Sun H."/>
            <person name="Tritt A."/>
            <person name="Yoshinaga Y."/>
            <person name="Zwiers L.-H."/>
            <person name="Turgeon B."/>
            <person name="Goodwin S."/>
            <person name="Spatafora J."/>
            <person name="Crous P."/>
            <person name="Grigoriev I."/>
        </authorList>
    </citation>
    <scope>NUCLEOTIDE SEQUENCE</scope>
    <source>
        <strain evidence="9">CBS 101060</strain>
    </source>
</reference>
<organism evidence="9 10">
    <name type="scientific">Patellaria atrata CBS 101060</name>
    <dbReference type="NCBI Taxonomy" id="1346257"/>
    <lineage>
        <taxon>Eukaryota</taxon>
        <taxon>Fungi</taxon>
        <taxon>Dikarya</taxon>
        <taxon>Ascomycota</taxon>
        <taxon>Pezizomycotina</taxon>
        <taxon>Dothideomycetes</taxon>
        <taxon>Dothideomycetes incertae sedis</taxon>
        <taxon>Patellariales</taxon>
        <taxon>Patellariaceae</taxon>
        <taxon>Patellaria</taxon>
    </lineage>
</organism>
<dbReference type="GO" id="GO:0007052">
    <property type="term" value="P:mitotic spindle organization"/>
    <property type="evidence" value="ECO:0007669"/>
    <property type="project" value="TreeGrafter"/>
</dbReference>
<accession>A0A9P4SI72</accession>
<evidence type="ECO:0000313" key="10">
    <source>
        <dbReference type="Proteomes" id="UP000799429"/>
    </source>
</evidence>
<dbReference type="Pfam" id="PF05837">
    <property type="entry name" value="CENP-H"/>
    <property type="match status" value="1"/>
</dbReference>
<dbReference type="OrthoDB" id="2274804at2759"/>
<dbReference type="GO" id="GO:0051382">
    <property type="term" value="P:kinetochore assembly"/>
    <property type="evidence" value="ECO:0007669"/>
    <property type="project" value="InterPro"/>
</dbReference>
<comment type="subcellular location">
    <subcellularLocation>
        <location evidence="2">Chromosome</location>
        <location evidence="2">Centromere</location>
        <location evidence="2">Kinetochore</location>
    </subcellularLocation>
    <subcellularLocation>
        <location evidence="1">Nucleus</location>
    </subcellularLocation>
</comment>
<protein>
    <recommendedName>
        <fullName evidence="8">Centromere protein H C-terminal domain-containing protein</fullName>
    </recommendedName>
</protein>
<sequence>LEARAEYLIRNKVIQNVVISDPILKAVHSNATPAERRLNCLINERDLLSMINSTLTSKLSTLSSDLTETDEANVSLNQRNRDLASILIPLAQELKSQKTDEVSDPKLRLQIQQLDAQNRISIRCKRTMKSITSGIIVGSGIAWANDDNLRDLVMDDEDDGE</sequence>
<keyword evidence="4" id="KW-0995">Kinetochore</keyword>
<evidence type="ECO:0000256" key="4">
    <source>
        <dbReference type="ARBA" id="ARBA00022838"/>
    </source>
</evidence>
<keyword evidence="3" id="KW-0158">Chromosome</keyword>
<dbReference type="GO" id="GO:0007059">
    <property type="term" value="P:chromosome segregation"/>
    <property type="evidence" value="ECO:0007669"/>
    <property type="project" value="TreeGrafter"/>
</dbReference>
<keyword evidence="10" id="KW-1185">Reference proteome</keyword>
<evidence type="ECO:0000313" key="9">
    <source>
        <dbReference type="EMBL" id="KAF2843421.1"/>
    </source>
</evidence>
<evidence type="ECO:0000256" key="3">
    <source>
        <dbReference type="ARBA" id="ARBA00022454"/>
    </source>
</evidence>
<evidence type="ECO:0000256" key="7">
    <source>
        <dbReference type="ARBA" id="ARBA00025735"/>
    </source>
</evidence>
<dbReference type="InterPro" id="IPR008426">
    <property type="entry name" value="CENP-H_C"/>
</dbReference>
<dbReference type="PANTHER" id="PTHR48122">
    <property type="entry name" value="CENTROMERE PROTEIN H"/>
    <property type="match status" value="1"/>
</dbReference>
<keyword evidence="6" id="KW-0137">Centromere</keyword>
<dbReference type="InterPro" id="IPR040034">
    <property type="entry name" value="CENP-H"/>
</dbReference>
<evidence type="ECO:0000256" key="5">
    <source>
        <dbReference type="ARBA" id="ARBA00023242"/>
    </source>
</evidence>
<evidence type="ECO:0000259" key="8">
    <source>
        <dbReference type="Pfam" id="PF05837"/>
    </source>
</evidence>
<evidence type="ECO:0000256" key="2">
    <source>
        <dbReference type="ARBA" id="ARBA00004629"/>
    </source>
</evidence>
<dbReference type="Proteomes" id="UP000799429">
    <property type="component" value="Unassembled WGS sequence"/>
</dbReference>
<dbReference type="GO" id="GO:0005634">
    <property type="term" value="C:nucleus"/>
    <property type="evidence" value="ECO:0007669"/>
    <property type="project" value="UniProtKB-SubCell"/>
</dbReference>
<evidence type="ECO:0000256" key="1">
    <source>
        <dbReference type="ARBA" id="ARBA00004123"/>
    </source>
</evidence>
<evidence type="ECO:0000256" key="6">
    <source>
        <dbReference type="ARBA" id="ARBA00023328"/>
    </source>
</evidence>
<dbReference type="AlphaFoldDB" id="A0A9P4SI72"/>
<keyword evidence="5" id="KW-0539">Nucleus</keyword>